<dbReference type="InterPro" id="IPR011759">
    <property type="entry name" value="Cyt_c_oxidase_su2_TM_dom"/>
</dbReference>
<dbReference type="SUPFAM" id="SSF49503">
    <property type="entry name" value="Cupredoxins"/>
    <property type="match status" value="1"/>
</dbReference>
<evidence type="ECO:0000256" key="15">
    <source>
        <dbReference type="ARBA" id="ARBA00023288"/>
    </source>
</evidence>
<evidence type="ECO:0000256" key="4">
    <source>
        <dbReference type="ARBA" id="ARBA00021620"/>
    </source>
</evidence>
<dbReference type="SUPFAM" id="SSF81464">
    <property type="entry name" value="Cytochrome c oxidase subunit II-like, transmembrane region"/>
    <property type="match status" value="1"/>
</dbReference>
<comment type="function">
    <text evidence="16">Catalyzes quinol oxidation with the concomitant reduction of oxygen to water. Subunit II transfers the electrons from a quinol to the binuclear center of the catalytic subunit I.</text>
</comment>
<keyword evidence="11 20" id="KW-1133">Transmembrane helix</keyword>
<evidence type="ECO:0000256" key="16">
    <source>
        <dbReference type="ARBA" id="ARBA00024727"/>
    </source>
</evidence>
<keyword evidence="5 18" id="KW-0813">Transport</keyword>
<evidence type="ECO:0000256" key="20">
    <source>
        <dbReference type="SAM" id="Phobius"/>
    </source>
</evidence>
<keyword evidence="13 20" id="KW-0472">Membrane</keyword>
<feature type="transmembrane region" description="Helical" evidence="20">
    <location>
        <begin position="84"/>
        <end position="108"/>
    </location>
</feature>
<evidence type="ECO:0000256" key="14">
    <source>
        <dbReference type="ARBA" id="ARBA00023139"/>
    </source>
</evidence>
<dbReference type="GO" id="GO:0016682">
    <property type="term" value="F:oxidoreductase activity, acting on diphenols and related substances as donors, oxygen as acceptor"/>
    <property type="evidence" value="ECO:0007669"/>
    <property type="project" value="InterPro"/>
</dbReference>
<dbReference type="Proteomes" id="UP000034455">
    <property type="component" value="Unassembled WGS sequence"/>
</dbReference>
<evidence type="ECO:0000256" key="6">
    <source>
        <dbReference type="ARBA" id="ARBA00022475"/>
    </source>
</evidence>
<evidence type="ECO:0000259" key="21">
    <source>
        <dbReference type="PROSITE" id="PS50857"/>
    </source>
</evidence>
<dbReference type="GO" id="GO:0005507">
    <property type="term" value="F:copper ion binding"/>
    <property type="evidence" value="ECO:0007669"/>
    <property type="project" value="InterPro"/>
</dbReference>
<evidence type="ECO:0000259" key="22">
    <source>
        <dbReference type="PROSITE" id="PS50999"/>
    </source>
</evidence>
<evidence type="ECO:0000256" key="13">
    <source>
        <dbReference type="ARBA" id="ARBA00023136"/>
    </source>
</evidence>
<dbReference type="PANTHER" id="PTHR22888:SF18">
    <property type="entry name" value="CYTOCHROME BO(3) UBIQUINOL OXIDASE SUBUNIT 2"/>
    <property type="match status" value="1"/>
</dbReference>
<keyword evidence="12" id="KW-0560">Oxidoreductase</keyword>
<dbReference type="PATRIC" id="fig|74704.6.peg.930"/>
<comment type="similarity">
    <text evidence="3 18">Belongs to the cytochrome c oxidase subunit 2 family.</text>
</comment>
<keyword evidence="10 18" id="KW-0249">Electron transport</keyword>
<evidence type="ECO:0000256" key="10">
    <source>
        <dbReference type="ARBA" id="ARBA00022982"/>
    </source>
</evidence>
<accession>A0A0M2NXW5</accession>
<evidence type="ECO:0000256" key="19">
    <source>
        <dbReference type="SAM" id="MobiDB-lite"/>
    </source>
</evidence>
<proteinExistence type="inferred from homology"/>
<dbReference type="GO" id="GO:0009486">
    <property type="term" value="F:cytochrome bo3 ubiquinol oxidase activity"/>
    <property type="evidence" value="ECO:0007669"/>
    <property type="project" value="InterPro"/>
</dbReference>
<evidence type="ECO:0000256" key="7">
    <source>
        <dbReference type="ARBA" id="ARBA00022660"/>
    </source>
</evidence>
<gene>
    <name evidence="23" type="ORF">UF66_0908</name>
</gene>
<dbReference type="Gene3D" id="2.60.40.420">
    <property type="entry name" value="Cupredoxins - blue copper proteins"/>
    <property type="match status" value="1"/>
</dbReference>
<keyword evidence="8 18" id="KW-0812">Transmembrane</keyword>
<dbReference type="EMBL" id="LAKJ01000016">
    <property type="protein sequence ID" value="KKI63359.1"/>
    <property type="molecule type" value="Genomic_DNA"/>
</dbReference>
<reference evidence="23 24" key="1">
    <citation type="submission" date="2015-03" db="EMBL/GenBank/DDBJ databases">
        <title>Genome Assembly of Staphylococcus cohnii subsp. cohnii strain G22B2.</title>
        <authorList>
            <person name="Nair G."/>
            <person name="Kaur G."/>
            <person name="Khatri I."/>
            <person name="Singh N.K."/>
            <person name="Sathyabama S."/>
            <person name="Maurya S.K."/>
            <person name="Subramanian S."/>
            <person name="Agrewala J.N."/>
            <person name="Mayilraj S."/>
        </authorList>
    </citation>
    <scope>NUCLEOTIDE SEQUENCE [LARGE SCALE GENOMIC DNA]</scope>
    <source>
        <strain evidence="23 24">G22B2</strain>
    </source>
</reference>
<dbReference type="InterPro" id="IPR008972">
    <property type="entry name" value="Cupredoxin"/>
</dbReference>
<sequence>MSKFKSLLLLFGSLIILSGCSNVEVLNPKGPVASDSKFLIMYSIIFMLVIIAAVLIMFTLFLYKYRLHKTEEVGKMHHSALMETIWFIIPVIIVIALAIPTVKSLYMYEAKPDKQDDPLVVYATSAGYKWFFSYPDEKIETVNHLTIPKDRPVVFKLQSMDMMTSFWIPQLGGQKYAMTGMTMDWTLTASEEGTFRGRNSNFNGEGFARQTFDVNSVSQNEFKDWVKDAQSQKELDQDTFDKQLLPTTENKNLTFSGTHMAFVDPAADPEYIFHAYDRFNYVQKDPNFNSPEEIKADVLDKPNKPARKPQITNANYERHGMKAMILGNNEPYNSEFKDEESHNMDEMEKISEGAKDEEASKAEKKDHEHGGGH</sequence>
<evidence type="ECO:0000256" key="12">
    <source>
        <dbReference type="ARBA" id="ARBA00023002"/>
    </source>
</evidence>
<dbReference type="Pfam" id="PF00116">
    <property type="entry name" value="COX2"/>
    <property type="match status" value="1"/>
</dbReference>
<dbReference type="InterPro" id="IPR045187">
    <property type="entry name" value="CcO_II"/>
</dbReference>
<protein>
    <recommendedName>
        <fullName evidence="4">Probable quinol oxidase subunit 2</fullName>
    </recommendedName>
    <alternativeName>
        <fullName evidence="17">Quinol oxidase polypeptide II</fullName>
    </alternativeName>
</protein>
<evidence type="ECO:0000256" key="1">
    <source>
        <dbReference type="ARBA" id="ARBA00000725"/>
    </source>
</evidence>
<evidence type="ECO:0000256" key="2">
    <source>
        <dbReference type="ARBA" id="ARBA00004651"/>
    </source>
</evidence>
<feature type="transmembrane region" description="Helical" evidence="20">
    <location>
        <begin position="38"/>
        <end position="63"/>
    </location>
</feature>
<dbReference type="AlphaFoldDB" id="A0A0M2NXW5"/>
<feature type="domain" description="Cytochrome oxidase subunit II transmembrane region profile" evidence="22">
    <location>
        <begin position="17"/>
        <end position="112"/>
    </location>
</feature>
<keyword evidence="14" id="KW-0564">Palmitate</keyword>
<comment type="caution">
    <text evidence="23">The sequence shown here is derived from an EMBL/GenBank/DDBJ whole genome shotgun (WGS) entry which is preliminary data.</text>
</comment>
<keyword evidence="7 18" id="KW-0679">Respiratory chain</keyword>
<dbReference type="InterPro" id="IPR006332">
    <property type="entry name" value="QoxA"/>
</dbReference>
<comment type="catalytic activity">
    <reaction evidence="1">
        <text>2 a quinol + O2 = 2 a quinone + 2 H2O</text>
        <dbReference type="Rhea" id="RHEA:55376"/>
        <dbReference type="ChEBI" id="CHEBI:15377"/>
        <dbReference type="ChEBI" id="CHEBI:15379"/>
        <dbReference type="ChEBI" id="CHEBI:24646"/>
        <dbReference type="ChEBI" id="CHEBI:132124"/>
    </reaction>
</comment>
<dbReference type="NCBIfam" id="TIGR01432">
    <property type="entry name" value="QOXA"/>
    <property type="match status" value="1"/>
</dbReference>
<feature type="compositionally biased region" description="Basic and acidic residues" evidence="19">
    <location>
        <begin position="335"/>
        <end position="373"/>
    </location>
</feature>
<dbReference type="InterPro" id="IPR036257">
    <property type="entry name" value="Cyt_c_oxidase_su2_TM_sf"/>
</dbReference>
<feature type="domain" description="Cytochrome oxidase subunit II copper A binding" evidence="21">
    <location>
        <begin position="116"/>
        <end position="228"/>
    </location>
</feature>
<dbReference type="InterPro" id="IPR034227">
    <property type="entry name" value="CuRO_UO_II"/>
</dbReference>
<comment type="subcellular location">
    <subcellularLocation>
        <location evidence="2 18">Cell membrane</location>
        <topology evidence="2 18">Multi-pass membrane protein</topology>
    </subcellularLocation>
</comment>
<evidence type="ECO:0000313" key="23">
    <source>
        <dbReference type="EMBL" id="KKI63359.1"/>
    </source>
</evidence>
<dbReference type="Pfam" id="PF02790">
    <property type="entry name" value="COX2_TM"/>
    <property type="match status" value="1"/>
</dbReference>
<evidence type="ECO:0000256" key="9">
    <source>
        <dbReference type="ARBA" id="ARBA00022729"/>
    </source>
</evidence>
<dbReference type="PROSITE" id="PS51257">
    <property type="entry name" value="PROKAR_LIPOPROTEIN"/>
    <property type="match status" value="1"/>
</dbReference>
<dbReference type="GO" id="GO:0042773">
    <property type="term" value="P:ATP synthesis coupled electron transport"/>
    <property type="evidence" value="ECO:0007669"/>
    <property type="project" value="TreeGrafter"/>
</dbReference>
<evidence type="ECO:0000313" key="24">
    <source>
        <dbReference type="Proteomes" id="UP000034455"/>
    </source>
</evidence>
<dbReference type="GO" id="GO:0005886">
    <property type="term" value="C:plasma membrane"/>
    <property type="evidence" value="ECO:0007669"/>
    <property type="project" value="UniProtKB-SubCell"/>
</dbReference>
<name>A0A0M2NXW5_STACC</name>
<dbReference type="Gene3D" id="1.10.287.90">
    <property type="match status" value="1"/>
</dbReference>
<keyword evidence="6" id="KW-1003">Cell membrane</keyword>
<dbReference type="PROSITE" id="PS50857">
    <property type="entry name" value="COX2_CUA"/>
    <property type="match status" value="1"/>
</dbReference>
<evidence type="ECO:0000256" key="8">
    <source>
        <dbReference type="ARBA" id="ARBA00022692"/>
    </source>
</evidence>
<evidence type="ECO:0000256" key="3">
    <source>
        <dbReference type="ARBA" id="ARBA00007866"/>
    </source>
</evidence>
<dbReference type="RefSeq" id="WP_019468147.1">
    <property type="nucleotide sequence ID" value="NZ_LAKJ01000016.1"/>
</dbReference>
<feature type="region of interest" description="Disordered" evidence="19">
    <location>
        <begin position="297"/>
        <end position="373"/>
    </location>
</feature>
<dbReference type="CDD" id="cd04212">
    <property type="entry name" value="CuRO_UO_II"/>
    <property type="match status" value="1"/>
</dbReference>
<organism evidence="23 24">
    <name type="scientific">Staphylococcus cohnii subsp. cohnii</name>
    <dbReference type="NCBI Taxonomy" id="74704"/>
    <lineage>
        <taxon>Bacteria</taxon>
        <taxon>Bacillati</taxon>
        <taxon>Bacillota</taxon>
        <taxon>Bacilli</taxon>
        <taxon>Bacillales</taxon>
        <taxon>Staphylococcaceae</taxon>
        <taxon>Staphylococcus</taxon>
        <taxon>Staphylococcus cohnii species complex</taxon>
    </lineage>
</organism>
<dbReference type="InterPro" id="IPR002429">
    <property type="entry name" value="CcO_II-like_C"/>
</dbReference>
<dbReference type="GO" id="GO:0004129">
    <property type="term" value="F:cytochrome-c oxidase activity"/>
    <property type="evidence" value="ECO:0007669"/>
    <property type="project" value="InterPro"/>
</dbReference>
<keyword evidence="9" id="KW-0732">Signal</keyword>
<dbReference type="PANTHER" id="PTHR22888">
    <property type="entry name" value="CYTOCHROME C OXIDASE, SUBUNIT II"/>
    <property type="match status" value="1"/>
</dbReference>
<evidence type="ECO:0000256" key="11">
    <source>
        <dbReference type="ARBA" id="ARBA00022989"/>
    </source>
</evidence>
<evidence type="ECO:0000256" key="17">
    <source>
        <dbReference type="ARBA" id="ARBA00033219"/>
    </source>
</evidence>
<evidence type="ECO:0000256" key="18">
    <source>
        <dbReference type="RuleBase" id="RU000456"/>
    </source>
</evidence>
<dbReference type="PROSITE" id="PS50999">
    <property type="entry name" value="COX2_TM"/>
    <property type="match status" value="1"/>
</dbReference>
<evidence type="ECO:0000256" key="5">
    <source>
        <dbReference type="ARBA" id="ARBA00022448"/>
    </source>
</evidence>
<keyword evidence="15" id="KW-0449">Lipoprotein</keyword>